<accession>A0A9P5NA76</accession>
<dbReference type="Proteomes" id="UP000724874">
    <property type="component" value="Unassembled WGS sequence"/>
</dbReference>
<evidence type="ECO:0008006" key="3">
    <source>
        <dbReference type="Google" id="ProtNLM"/>
    </source>
</evidence>
<comment type="caution">
    <text evidence="1">The sequence shown here is derived from an EMBL/GenBank/DDBJ whole genome shotgun (WGS) entry which is preliminary data.</text>
</comment>
<reference evidence="1" key="1">
    <citation type="submission" date="2020-11" db="EMBL/GenBank/DDBJ databases">
        <authorList>
            <consortium name="DOE Joint Genome Institute"/>
            <person name="Ahrendt S."/>
            <person name="Riley R."/>
            <person name="Andreopoulos W."/>
            <person name="LaButti K."/>
            <person name="Pangilinan J."/>
            <person name="Ruiz-duenas F.J."/>
            <person name="Barrasa J.M."/>
            <person name="Sanchez-Garcia M."/>
            <person name="Camarero S."/>
            <person name="Miyauchi S."/>
            <person name="Serrano A."/>
            <person name="Linde D."/>
            <person name="Babiker R."/>
            <person name="Drula E."/>
            <person name="Ayuso-Fernandez I."/>
            <person name="Pacheco R."/>
            <person name="Padilla G."/>
            <person name="Ferreira P."/>
            <person name="Barriuso J."/>
            <person name="Kellner H."/>
            <person name="Castanera R."/>
            <person name="Alfaro M."/>
            <person name="Ramirez L."/>
            <person name="Pisabarro A.G."/>
            <person name="Kuo A."/>
            <person name="Tritt A."/>
            <person name="Lipzen A."/>
            <person name="He G."/>
            <person name="Yan M."/>
            <person name="Ng V."/>
            <person name="Cullen D."/>
            <person name="Martin F."/>
            <person name="Rosso M.-N."/>
            <person name="Henrissat B."/>
            <person name="Hibbett D."/>
            <person name="Martinez A.T."/>
            <person name="Grigoriev I.V."/>
        </authorList>
    </citation>
    <scope>NUCLEOTIDE SEQUENCE</scope>
    <source>
        <strain evidence="1">AH 44721</strain>
    </source>
</reference>
<sequence length="180" mass="20390">VSTKFTAGVRTNGRTEVENRVNDGFLGPKMSVFQVYQGLNERTKGQTIDDMIRCLRDHVGPFALQTCYREMKDSLFYTTSVIHLPEGVRNWRMLNTFTNDAAYISTQWLLSLITGRGLRVKQLLRISHIGSLSSTHCLAILDNESYLCDCCMGTNLGIPCRHYFQALTSYKGLKFHLGLV</sequence>
<evidence type="ECO:0000313" key="2">
    <source>
        <dbReference type="Proteomes" id="UP000724874"/>
    </source>
</evidence>
<dbReference type="EMBL" id="JADNYJ010000304">
    <property type="protein sequence ID" value="KAF8871473.1"/>
    <property type="molecule type" value="Genomic_DNA"/>
</dbReference>
<evidence type="ECO:0000313" key="1">
    <source>
        <dbReference type="EMBL" id="KAF8871473.1"/>
    </source>
</evidence>
<organism evidence="1 2">
    <name type="scientific">Gymnopilus junonius</name>
    <name type="common">Spectacular rustgill mushroom</name>
    <name type="synonym">Gymnopilus spectabilis subsp. junonius</name>
    <dbReference type="NCBI Taxonomy" id="109634"/>
    <lineage>
        <taxon>Eukaryota</taxon>
        <taxon>Fungi</taxon>
        <taxon>Dikarya</taxon>
        <taxon>Basidiomycota</taxon>
        <taxon>Agaricomycotina</taxon>
        <taxon>Agaricomycetes</taxon>
        <taxon>Agaricomycetidae</taxon>
        <taxon>Agaricales</taxon>
        <taxon>Agaricineae</taxon>
        <taxon>Hymenogastraceae</taxon>
        <taxon>Gymnopilus</taxon>
    </lineage>
</organism>
<keyword evidence="2" id="KW-1185">Reference proteome</keyword>
<name>A0A9P5NA76_GYMJU</name>
<gene>
    <name evidence="1" type="ORF">CPB84DRAFT_1661456</name>
</gene>
<feature type="non-terminal residue" evidence="1">
    <location>
        <position position="1"/>
    </location>
</feature>
<dbReference type="OrthoDB" id="3261031at2759"/>
<dbReference type="AlphaFoldDB" id="A0A9P5NA76"/>
<protein>
    <recommendedName>
        <fullName evidence="3">SWIM-type domain-containing protein</fullName>
    </recommendedName>
</protein>
<proteinExistence type="predicted"/>
<feature type="non-terminal residue" evidence="1">
    <location>
        <position position="180"/>
    </location>
</feature>